<proteinExistence type="predicted"/>
<accession>A0ABQ5ML08</accession>
<dbReference type="EMBL" id="BRVO01000003">
    <property type="protein sequence ID" value="GLB50100.1"/>
    <property type="molecule type" value="Genomic_DNA"/>
</dbReference>
<evidence type="ECO:0008006" key="3">
    <source>
        <dbReference type="Google" id="ProtNLM"/>
    </source>
</evidence>
<keyword evidence="2" id="KW-1185">Reference proteome</keyword>
<dbReference type="PROSITE" id="PS51257">
    <property type="entry name" value="PROKAR_LIPOPROTEIN"/>
    <property type="match status" value="1"/>
</dbReference>
<name>A0ABQ5ML08_9FLAO</name>
<reference evidence="1" key="1">
    <citation type="submission" date="2022-07" db="EMBL/GenBank/DDBJ databases">
        <title>Taxonomy of Novel Oxalotrophic and Methylotrophic Bacteria.</title>
        <authorList>
            <person name="Sahin N."/>
            <person name="Tani A."/>
        </authorList>
    </citation>
    <scope>NUCLEOTIDE SEQUENCE</scope>
    <source>
        <strain evidence="1">Y10</strain>
    </source>
</reference>
<gene>
    <name evidence="1" type="ORF">Y10_24680</name>
</gene>
<evidence type="ECO:0000313" key="1">
    <source>
        <dbReference type="EMBL" id="GLB50100.1"/>
    </source>
</evidence>
<evidence type="ECO:0000313" key="2">
    <source>
        <dbReference type="Proteomes" id="UP001143543"/>
    </source>
</evidence>
<organism evidence="1 2">
    <name type="scientific">Neptunitalea lumnitzerae</name>
    <dbReference type="NCBI Taxonomy" id="2965509"/>
    <lineage>
        <taxon>Bacteria</taxon>
        <taxon>Pseudomonadati</taxon>
        <taxon>Bacteroidota</taxon>
        <taxon>Flavobacteriia</taxon>
        <taxon>Flavobacteriales</taxon>
        <taxon>Flavobacteriaceae</taxon>
        <taxon>Neptunitalea</taxon>
    </lineage>
</organism>
<comment type="caution">
    <text evidence="1">The sequence shown here is derived from an EMBL/GenBank/DDBJ whole genome shotgun (WGS) entry which is preliminary data.</text>
</comment>
<dbReference type="Proteomes" id="UP001143543">
    <property type="component" value="Unassembled WGS sequence"/>
</dbReference>
<dbReference type="RefSeq" id="WP_281765736.1">
    <property type="nucleotide sequence ID" value="NZ_BRVO01000003.1"/>
</dbReference>
<protein>
    <recommendedName>
        <fullName evidence="3">Lipoprotein</fullName>
    </recommendedName>
</protein>
<sequence length="230" mass="26832">MKGLYIYLLMISILVSCKENNKTSVNETKESVIDIETNINLNKKEFEEFLNVRSYDTLPFYYNKQLFTNGLTNQQDLLDFSFENLPYNKECQKFESYKDSLNYKFDNGFEANFGICSCGIIKKIKINDSVSLFLSKLNSKSLSACFIFTYKPDEGIIDYSFLGVTDYLRYDMYVYQGVIVSKDLTIEAINFSYYESTPDVFNKKVKVDNYGKIETLFEKNYTVGDDIYEN</sequence>